<proteinExistence type="predicted"/>
<dbReference type="RefSeq" id="WP_345971663.1">
    <property type="nucleotide sequence ID" value="NZ_JAQYXL010000001.1"/>
</dbReference>
<feature type="region of interest" description="Disordered" evidence="1">
    <location>
        <begin position="24"/>
        <end position="65"/>
    </location>
</feature>
<organism evidence="2 3">
    <name type="scientific">Methylorubrum rhodesianum</name>
    <dbReference type="NCBI Taxonomy" id="29427"/>
    <lineage>
        <taxon>Bacteria</taxon>
        <taxon>Pseudomonadati</taxon>
        <taxon>Pseudomonadota</taxon>
        <taxon>Alphaproteobacteria</taxon>
        <taxon>Hyphomicrobiales</taxon>
        <taxon>Methylobacteriaceae</taxon>
        <taxon>Methylorubrum</taxon>
    </lineage>
</organism>
<feature type="compositionally biased region" description="Acidic residues" evidence="1">
    <location>
        <begin position="37"/>
        <end position="49"/>
    </location>
</feature>
<dbReference type="EMBL" id="JAQYXL010000001">
    <property type="protein sequence ID" value="MEN3230247.1"/>
    <property type="molecule type" value="Genomic_DNA"/>
</dbReference>
<name>A0ABU9ZG04_9HYPH</name>
<accession>A0ABU9ZG04</accession>
<keyword evidence="3" id="KW-1185">Reference proteome</keyword>
<reference evidence="2 3" key="1">
    <citation type="journal article" date="2023" name="PLoS ONE">
        <title>Complete genome assembly of Hawai'i environmental nontuberculous mycobacteria reveals unexpected co-isolation with methylobacteria.</title>
        <authorList>
            <person name="Hendrix J."/>
            <person name="Epperson L.E."/>
            <person name="Tong E.I."/>
            <person name="Chan Y.L."/>
            <person name="Hasan N.A."/>
            <person name="Dawrs S.N."/>
            <person name="Norton G.J."/>
            <person name="Virdi R."/>
            <person name="Crooks J.L."/>
            <person name="Chan E.D."/>
            <person name="Honda J.R."/>
            <person name="Strong M."/>
        </authorList>
    </citation>
    <scope>NUCLEOTIDE SEQUENCE [LARGE SCALE GENOMIC DNA]</scope>
    <source>
        <strain evidence="2 3">NJH_HI01</strain>
    </source>
</reference>
<sequence length="65" mass="6474">MHEIEVLVLAGGHVASLAALGVAGGVEPLPTEGPDQAQEEQRDDEDEDVGAPGSGVGLRGRADAG</sequence>
<comment type="caution">
    <text evidence="2">The sequence shown here is derived from an EMBL/GenBank/DDBJ whole genome shotgun (WGS) entry which is preliminary data.</text>
</comment>
<dbReference type="Proteomes" id="UP001404845">
    <property type="component" value="Unassembled WGS sequence"/>
</dbReference>
<evidence type="ECO:0000256" key="1">
    <source>
        <dbReference type="SAM" id="MobiDB-lite"/>
    </source>
</evidence>
<evidence type="ECO:0000313" key="2">
    <source>
        <dbReference type="EMBL" id="MEN3230247.1"/>
    </source>
</evidence>
<gene>
    <name evidence="2" type="ORF">PUR21_21830</name>
</gene>
<protein>
    <submittedName>
        <fullName evidence="2">Uncharacterized protein</fullName>
    </submittedName>
</protein>
<evidence type="ECO:0000313" key="3">
    <source>
        <dbReference type="Proteomes" id="UP001404845"/>
    </source>
</evidence>